<feature type="compositionally biased region" description="Basic residues" evidence="1">
    <location>
        <begin position="7"/>
        <end position="20"/>
    </location>
</feature>
<name>A0A0M8P2L3_9EURO</name>
<proteinExistence type="predicted"/>
<reference evidence="2 3" key="1">
    <citation type="submission" date="2015-08" db="EMBL/GenBank/DDBJ databases">
        <title>Genome sequencing of Penicillium nordicum.</title>
        <authorList>
            <person name="Nguyen H.D."/>
            <person name="Seifert K.A."/>
        </authorList>
    </citation>
    <scope>NUCLEOTIDE SEQUENCE [LARGE SCALE GENOMIC DNA]</scope>
    <source>
        <strain evidence="2 3">DAOMC 185683</strain>
    </source>
</reference>
<evidence type="ECO:0000313" key="3">
    <source>
        <dbReference type="Proteomes" id="UP000037696"/>
    </source>
</evidence>
<accession>A0A0M8P2L3</accession>
<gene>
    <name evidence="2" type="ORF">ACN38_g5248</name>
</gene>
<feature type="region of interest" description="Disordered" evidence="1">
    <location>
        <begin position="1"/>
        <end position="26"/>
    </location>
</feature>
<sequence length="151" mass="17504">MMDMGQRQRKKKKKKRRKPRAMYTQHAERGIKTTGKYQKHQIKQEDTKTGRVYALEITLKILHHSHQISWIFSTSTGWEPSWHGRRGRSSSKLWKYCNPFKVACSTPVSRLDGAARHAVLTANCVIKQIPRSLKCDIHEYGGRGAFKKKSP</sequence>
<comment type="caution">
    <text evidence="2">The sequence shown here is derived from an EMBL/GenBank/DDBJ whole genome shotgun (WGS) entry which is preliminary data.</text>
</comment>
<evidence type="ECO:0000256" key="1">
    <source>
        <dbReference type="SAM" id="MobiDB-lite"/>
    </source>
</evidence>
<dbReference type="EMBL" id="LHQQ01000072">
    <property type="protein sequence ID" value="KOS43878.1"/>
    <property type="molecule type" value="Genomic_DNA"/>
</dbReference>
<protein>
    <submittedName>
        <fullName evidence="2">Uncharacterized protein</fullName>
    </submittedName>
</protein>
<keyword evidence="3" id="KW-1185">Reference proteome</keyword>
<dbReference type="Proteomes" id="UP000037696">
    <property type="component" value="Unassembled WGS sequence"/>
</dbReference>
<organism evidence="2 3">
    <name type="scientific">Penicillium nordicum</name>
    <dbReference type="NCBI Taxonomy" id="229535"/>
    <lineage>
        <taxon>Eukaryota</taxon>
        <taxon>Fungi</taxon>
        <taxon>Dikarya</taxon>
        <taxon>Ascomycota</taxon>
        <taxon>Pezizomycotina</taxon>
        <taxon>Eurotiomycetes</taxon>
        <taxon>Eurotiomycetidae</taxon>
        <taxon>Eurotiales</taxon>
        <taxon>Aspergillaceae</taxon>
        <taxon>Penicillium</taxon>
    </lineage>
</organism>
<evidence type="ECO:0000313" key="2">
    <source>
        <dbReference type="EMBL" id="KOS43878.1"/>
    </source>
</evidence>
<dbReference type="AlphaFoldDB" id="A0A0M8P2L3"/>